<evidence type="ECO:0000313" key="3">
    <source>
        <dbReference type="Proteomes" id="UP000697927"/>
    </source>
</evidence>
<dbReference type="Pfam" id="PF25319">
    <property type="entry name" value="HofO"/>
    <property type="match status" value="1"/>
</dbReference>
<feature type="domain" description="DNA utilization protein HofO C-terminal" evidence="1">
    <location>
        <begin position="43"/>
        <end position="113"/>
    </location>
</feature>
<sequence length="116" mass="12934">MESLLINQRESKKISLLRRGIMSLVLSTREAAQHIDAAPLTAFSAIELVHHSGGKLEKWQPESKPAMLVMLLPWEKLPSLFAHFSACRAVVLQGFNVEPKGELLRLVMTVGFTDEP</sequence>
<protein>
    <recommendedName>
        <fullName evidence="1">DNA utilization protein HofO C-terminal domain-containing protein</fullName>
    </recommendedName>
</protein>
<dbReference type="InterPro" id="IPR057522">
    <property type="entry name" value="HofO_C"/>
</dbReference>
<evidence type="ECO:0000313" key="2">
    <source>
        <dbReference type="EMBL" id="NIY49424.1"/>
    </source>
</evidence>
<gene>
    <name evidence="2" type="ORF">E2L00_18420</name>
</gene>
<comment type="caution">
    <text evidence="2">The sequence shown here is derived from an EMBL/GenBank/DDBJ whole genome shotgun (WGS) entry which is preliminary data.</text>
</comment>
<proteinExistence type="predicted"/>
<keyword evidence="3" id="KW-1185">Reference proteome</keyword>
<name>A0ABX0VS50_9ENTR</name>
<dbReference type="EMBL" id="SOYS01000010">
    <property type="protein sequence ID" value="NIY49424.1"/>
    <property type="molecule type" value="Genomic_DNA"/>
</dbReference>
<evidence type="ECO:0000259" key="1">
    <source>
        <dbReference type="Pfam" id="PF25319"/>
    </source>
</evidence>
<accession>A0ABX0VS50</accession>
<dbReference type="RefSeq" id="WP_167614230.1">
    <property type="nucleotide sequence ID" value="NZ_SOYS01000010.1"/>
</dbReference>
<organism evidence="2 3">
    <name type="scientific">Cedecea colo</name>
    <dbReference type="NCBI Taxonomy" id="2552946"/>
    <lineage>
        <taxon>Bacteria</taxon>
        <taxon>Pseudomonadati</taxon>
        <taxon>Pseudomonadota</taxon>
        <taxon>Gammaproteobacteria</taxon>
        <taxon>Enterobacterales</taxon>
        <taxon>Enterobacteriaceae</taxon>
        <taxon>Cedecea</taxon>
    </lineage>
</organism>
<dbReference type="Proteomes" id="UP000697927">
    <property type="component" value="Unassembled WGS sequence"/>
</dbReference>
<reference evidence="2 3" key="1">
    <citation type="journal article" date="2020" name="Microorganisms">
        <title>Polyphasic Characterisation of Cedecea colo sp. nov., a New Enteric Bacterium Isolated from the Koala Hindgut.</title>
        <authorList>
            <person name="Boath J.M."/>
            <person name="Dakhal S."/>
            <person name="Van T.T.H."/>
            <person name="Moore R.J."/>
            <person name="Dekiwadia C."/>
            <person name="Macreadie I.G."/>
        </authorList>
    </citation>
    <scope>NUCLEOTIDE SEQUENCE [LARGE SCALE GENOMIC DNA]</scope>
    <source>
        <strain evidence="2 3">ZA</strain>
    </source>
</reference>